<feature type="compositionally biased region" description="Polar residues" evidence="1">
    <location>
        <begin position="85"/>
        <end position="95"/>
    </location>
</feature>
<keyword evidence="3" id="KW-1185">Reference proteome</keyword>
<name>A0ABQ4Z8H1_9ASTR</name>
<comment type="caution">
    <text evidence="2">The sequence shown here is derived from an EMBL/GenBank/DDBJ whole genome shotgun (WGS) entry which is preliminary data.</text>
</comment>
<reference evidence="2" key="1">
    <citation type="journal article" date="2022" name="Int. J. Mol. Sci.">
        <title>Draft Genome of Tanacetum Coccineum: Genomic Comparison of Closely Related Tanacetum-Family Plants.</title>
        <authorList>
            <person name="Yamashiro T."/>
            <person name="Shiraishi A."/>
            <person name="Nakayama K."/>
            <person name="Satake H."/>
        </authorList>
    </citation>
    <scope>NUCLEOTIDE SEQUENCE</scope>
</reference>
<feature type="compositionally biased region" description="Polar residues" evidence="1">
    <location>
        <begin position="33"/>
        <end position="53"/>
    </location>
</feature>
<proteinExistence type="predicted"/>
<dbReference type="Proteomes" id="UP001151760">
    <property type="component" value="Unassembled WGS sequence"/>
</dbReference>
<accession>A0ABQ4Z8H1</accession>
<gene>
    <name evidence="2" type="ORF">Tco_0769105</name>
</gene>
<protein>
    <submittedName>
        <fullName evidence="2">Uncharacterized protein</fullName>
    </submittedName>
</protein>
<evidence type="ECO:0000313" key="2">
    <source>
        <dbReference type="EMBL" id="GJS86469.1"/>
    </source>
</evidence>
<feature type="region of interest" description="Disordered" evidence="1">
    <location>
        <begin position="85"/>
        <end position="128"/>
    </location>
</feature>
<reference evidence="2" key="2">
    <citation type="submission" date="2022-01" db="EMBL/GenBank/DDBJ databases">
        <authorList>
            <person name="Yamashiro T."/>
            <person name="Shiraishi A."/>
            <person name="Satake H."/>
            <person name="Nakayama K."/>
        </authorList>
    </citation>
    <scope>NUCLEOTIDE SEQUENCE</scope>
</reference>
<evidence type="ECO:0000256" key="1">
    <source>
        <dbReference type="SAM" id="MobiDB-lite"/>
    </source>
</evidence>
<evidence type="ECO:0000313" key="3">
    <source>
        <dbReference type="Proteomes" id="UP001151760"/>
    </source>
</evidence>
<feature type="compositionally biased region" description="Basic residues" evidence="1">
    <location>
        <begin position="97"/>
        <end position="119"/>
    </location>
</feature>
<organism evidence="2 3">
    <name type="scientific">Tanacetum coccineum</name>
    <dbReference type="NCBI Taxonomy" id="301880"/>
    <lineage>
        <taxon>Eukaryota</taxon>
        <taxon>Viridiplantae</taxon>
        <taxon>Streptophyta</taxon>
        <taxon>Embryophyta</taxon>
        <taxon>Tracheophyta</taxon>
        <taxon>Spermatophyta</taxon>
        <taxon>Magnoliopsida</taxon>
        <taxon>eudicotyledons</taxon>
        <taxon>Gunneridae</taxon>
        <taxon>Pentapetalae</taxon>
        <taxon>asterids</taxon>
        <taxon>campanulids</taxon>
        <taxon>Asterales</taxon>
        <taxon>Asteraceae</taxon>
        <taxon>Asteroideae</taxon>
        <taxon>Anthemideae</taxon>
        <taxon>Anthemidinae</taxon>
        <taxon>Tanacetum</taxon>
    </lineage>
</organism>
<feature type="region of interest" description="Disordered" evidence="1">
    <location>
        <begin position="33"/>
        <end position="62"/>
    </location>
</feature>
<dbReference type="EMBL" id="BQNB010011126">
    <property type="protein sequence ID" value="GJS86469.1"/>
    <property type="molecule type" value="Genomic_DNA"/>
</dbReference>
<sequence>MLRGVNTSINFTHSTSLKDFVPNAVVTKSGQVPVNTAKQSSPRATTSISTVRPVNTAAPKPKVNDALPITCSYFKAHSPVKRAFNQISAAKTNRNGYLRKGRKTKPKRQNRTRNGKAWKRQSQDKAQV</sequence>